<feature type="region of interest" description="Disordered" evidence="1">
    <location>
        <begin position="143"/>
        <end position="172"/>
    </location>
</feature>
<evidence type="ECO:0000313" key="5">
    <source>
        <dbReference type="Proteomes" id="UP000593737"/>
    </source>
</evidence>
<dbReference type="Proteomes" id="UP000593737">
    <property type="component" value="Chromosome"/>
</dbReference>
<evidence type="ECO:0000313" key="4">
    <source>
        <dbReference type="EMBL" id="QPD04463.1"/>
    </source>
</evidence>
<dbReference type="PANTHER" id="PTHR36505">
    <property type="entry name" value="BLR1072 PROTEIN"/>
    <property type="match status" value="1"/>
</dbReference>
<protein>
    <recommendedName>
        <fullName evidence="3">PRC-barrel domain-containing protein</fullName>
    </recommendedName>
</protein>
<dbReference type="Gene3D" id="2.30.30.240">
    <property type="entry name" value="PRC-barrel domain"/>
    <property type="match status" value="1"/>
</dbReference>
<dbReference type="Pfam" id="PF05239">
    <property type="entry name" value="PRC"/>
    <property type="match status" value="1"/>
</dbReference>
<evidence type="ECO:0000256" key="2">
    <source>
        <dbReference type="SAM" id="SignalP"/>
    </source>
</evidence>
<sequence>MSLKSLSSFAVAAFMAMFGFTPSAWADHTQPEIVKGSKIIGKSVQTMRGSKIGEIEDLAIDELDGQVRYAVLSFGGILGMGEKYFAIPWEALSLSDNKEHFALAVTEKELEKAPGFDKNNWPDFADPVYYATIYDFYQVPLPKAGEKPLSKADSSKTSGGSKTKESKKEHKK</sequence>
<dbReference type="SUPFAM" id="SSF50346">
    <property type="entry name" value="PRC-barrel domain"/>
    <property type="match status" value="1"/>
</dbReference>
<organism evidence="4 5">
    <name type="scientific">Candidatus Nitrospira kreftii</name>
    <dbReference type="NCBI Taxonomy" id="2652173"/>
    <lineage>
        <taxon>Bacteria</taxon>
        <taxon>Pseudomonadati</taxon>
        <taxon>Nitrospirota</taxon>
        <taxon>Nitrospiria</taxon>
        <taxon>Nitrospirales</taxon>
        <taxon>Nitrospiraceae</taxon>
        <taxon>Nitrospira</taxon>
    </lineage>
</organism>
<reference evidence="4 5" key="1">
    <citation type="journal article" date="2020" name="ISME J.">
        <title>Enrichment and physiological characterization of a novel comammox Nitrospira indicates ammonium inhibition of complete nitrification.</title>
        <authorList>
            <person name="Sakoula D."/>
            <person name="Koch H."/>
            <person name="Frank J."/>
            <person name="Jetten M.S.M."/>
            <person name="van Kessel M.A.H.J."/>
            <person name="Lucker S."/>
        </authorList>
    </citation>
    <scope>NUCLEOTIDE SEQUENCE [LARGE SCALE GENOMIC DNA]</scope>
    <source>
        <strain evidence="4">Comreactor17</strain>
    </source>
</reference>
<feature type="compositionally biased region" description="Basic and acidic residues" evidence="1">
    <location>
        <begin position="162"/>
        <end position="172"/>
    </location>
</feature>
<dbReference type="InterPro" id="IPR027275">
    <property type="entry name" value="PRC-brl_dom"/>
</dbReference>
<name>A0A7S8FEP5_9BACT</name>
<feature type="chain" id="PRO_5032381739" description="PRC-barrel domain-containing protein" evidence="2">
    <location>
        <begin position="27"/>
        <end position="172"/>
    </location>
</feature>
<dbReference type="EMBL" id="CP047423">
    <property type="protein sequence ID" value="QPD04463.1"/>
    <property type="molecule type" value="Genomic_DNA"/>
</dbReference>
<accession>A0A7S8FEP5</accession>
<feature type="compositionally biased region" description="Basic and acidic residues" evidence="1">
    <location>
        <begin position="144"/>
        <end position="154"/>
    </location>
</feature>
<dbReference type="PANTHER" id="PTHR36505:SF1">
    <property type="entry name" value="BLR1072 PROTEIN"/>
    <property type="match status" value="1"/>
</dbReference>
<proteinExistence type="predicted"/>
<gene>
    <name evidence="4" type="ORF">Nkreftii_002237</name>
</gene>
<feature type="signal peptide" evidence="2">
    <location>
        <begin position="1"/>
        <end position="26"/>
    </location>
</feature>
<feature type="domain" description="PRC-barrel" evidence="3">
    <location>
        <begin position="33"/>
        <end position="96"/>
    </location>
</feature>
<dbReference type="KEGG" id="nkf:Nkreftii_002237"/>
<dbReference type="InterPro" id="IPR011033">
    <property type="entry name" value="PRC_barrel-like_sf"/>
</dbReference>
<dbReference type="AlphaFoldDB" id="A0A7S8FEP5"/>
<keyword evidence="2" id="KW-0732">Signal</keyword>
<evidence type="ECO:0000259" key="3">
    <source>
        <dbReference type="Pfam" id="PF05239"/>
    </source>
</evidence>
<evidence type="ECO:0000256" key="1">
    <source>
        <dbReference type="SAM" id="MobiDB-lite"/>
    </source>
</evidence>